<organism evidence="4 5">
    <name type="scientific">Celeribacter baekdonensis</name>
    <dbReference type="NCBI Taxonomy" id="875171"/>
    <lineage>
        <taxon>Bacteria</taxon>
        <taxon>Pseudomonadati</taxon>
        <taxon>Pseudomonadota</taxon>
        <taxon>Alphaproteobacteria</taxon>
        <taxon>Rhodobacterales</taxon>
        <taxon>Roseobacteraceae</taxon>
        <taxon>Celeribacter</taxon>
    </lineage>
</organism>
<dbReference type="AlphaFoldDB" id="A0A2R4M292"/>
<name>A0A2R4M292_9RHOB</name>
<evidence type="ECO:0000259" key="3">
    <source>
        <dbReference type="Pfam" id="PF07987"/>
    </source>
</evidence>
<feature type="region of interest" description="Disordered" evidence="1">
    <location>
        <begin position="164"/>
        <end position="185"/>
    </location>
</feature>
<dbReference type="KEGG" id="cbak:DA792_09335"/>
<dbReference type="Proteomes" id="UP000241447">
    <property type="component" value="Chromosome"/>
</dbReference>
<dbReference type="OrthoDB" id="9796962at2"/>
<feature type="chain" id="PRO_5015311751" description="YncI copper-binding domain-containing protein" evidence="2">
    <location>
        <begin position="30"/>
        <end position="185"/>
    </location>
</feature>
<dbReference type="InterPro" id="IPR038507">
    <property type="entry name" value="YcnI-like_sf"/>
</dbReference>
<evidence type="ECO:0000256" key="2">
    <source>
        <dbReference type="SAM" id="SignalP"/>
    </source>
</evidence>
<dbReference type="EMBL" id="CP028475">
    <property type="protein sequence ID" value="AVW91256.1"/>
    <property type="molecule type" value="Genomic_DNA"/>
</dbReference>
<evidence type="ECO:0000313" key="5">
    <source>
        <dbReference type="Proteomes" id="UP000241447"/>
    </source>
</evidence>
<feature type="signal peptide" evidence="2">
    <location>
        <begin position="1"/>
        <end position="29"/>
    </location>
</feature>
<accession>A0A2R4M292</accession>
<feature type="domain" description="YncI copper-binding" evidence="3">
    <location>
        <begin position="30"/>
        <end position="174"/>
    </location>
</feature>
<dbReference type="Gene3D" id="2.60.40.2230">
    <property type="entry name" value="Uncharacterised protein YcnI-like PF07987, DUF1775"/>
    <property type="match status" value="1"/>
</dbReference>
<evidence type="ECO:0000256" key="1">
    <source>
        <dbReference type="SAM" id="MobiDB-lite"/>
    </source>
</evidence>
<keyword evidence="2" id="KW-0732">Signal</keyword>
<reference evidence="4 5" key="1">
    <citation type="submission" date="2018-03" db="EMBL/GenBank/DDBJ databases">
        <title>The Complete Genome of Celeribacter baekdonensis strain LH4, a Thiosulfate-Oxidizing Alphaproteobacterium Isolated from Gulf of Mexico Continental Slope Sediments.</title>
        <authorList>
            <person name="Flood B.E."/>
            <person name="Bailey J.V."/>
            <person name="Leprich D."/>
        </authorList>
    </citation>
    <scope>NUCLEOTIDE SEQUENCE [LARGE SCALE GENOMIC DNA]</scope>
    <source>
        <strain evidence="4 5">LH4</strain>
    </source>
</reference>
<evidence type="ECO:0000313" key="4">
    <source>
        <dbReference type="EMBL" id="AVW91256.1"/>
    </source>
</evidence>
<sequence>MTQFSLLKPALAGCLISVAPLVAPLAAMAHASLETQTAALGTTYKGVMRITHGCDGQSTQRVRIDIPEGVVNVKPMPKPGWTVTTERGAYAHSYVIHGSPVTEGVQAIEWSGGTLPDDFYDEFIFRGTLDDSLGEGVIYFPTTQYCADGENAWVDIPVSADAPHPASPAPALELMPPAHADHAGH</sequence>
<dbReference type="CDD" id="cd08545">
    <property type="entry name" value="YcnI_like"/>
    <property type="match status" value="1"/>
</dbReference>
<protein>
    <recommendedName>
        <fullName evidence="3">YncI copper-binding domain-containing protein</fullName>
    </recommendedName>
</protein>
<proteinExistence type="predicted"/>
<dbReference type="RefSeq" id="WP_107719702.1">
    <property type="nucleotide sequence ID" value="NZ_CP028475.1"/>
</dbReference>
<gene>
    <name evidence="4" type="ORF">DA792_09335</name>
</gene>
<dbReference type="InterPro" id="IPR012533">
    <property type="entry name" value="YcnI-copper_dom"/>
</dbReference>
<dbReference type="Pfam" id="PF07987">
    <property type="entry name" value="DUF1775"/>
    <property type="match status" value="1"/>
</dbReference>